<accession>A0AA86S250</accession>
<gene>
    <name evidence="1" type="ORF">AYBTSS11_LOCUS5410</name>
</gene>
<evidence type="ECO:0000313" key="2">
    <source>
        <dbReference type="Proteomes" id="UP001189624"/>
    </source>
</evidence>
<proteinExistence type="predicted"/>
<sequence length="100" mass="10868">MKLSVTVADHTVVDSVGGVVDKSLYTSLDNSKFPTGRTKSESSSPVRASCFRTSAIFYGSFLEAFGLCESCDSKEKFLRKGSVFGICMGDRSIESLYDTK</sequence>
<name>A0AA86S250_9FABA</name>
<reference evidence="1" key="1">
    <citation type="submission" date="2023-10" db="EMBL/GenBank/DDBJ databases">
        <authorList>
            <person name="Domelevo Entfellner J.-B."/>
        </authorList>
    </citation>
    <scope>NUCLEOTIDE SEQUENCE</scope>
</reference>
<dbReference type="Gramene" id="rna-AYBTSS11_LOCUS5410">
    <property type="protein sequence ID" value="CAJ1931713.1"/>
    <property type="gene ID" value="gene-AYBTSS11_LOCUS5410"/>
</dbReference>
<protein>
    <submittedName>
        <fullName evidence="1">Uncharacterized protein</fullName>
    </submittedName>
</protein>
<dbReference type="Proteomes" id="UP001189624">
    <property type="component" value="Chromosome 2"/>
</dbReference>
<keyword evidence="2" id="KW-1185">Reference proteome</keyword>
<dbReference type="AlphaFoldDB" id="A0AA86S250"/>
<evidence type="ECO:0000313" key="1">
    <source>
        <dbReference type="EMBL" id="CAJ1931713.1"/>
    </source>
</evidence>
<dbReference type="EMBL" id="OY731399">
    <property type="protein sequence ID" value="CAJ1931713.1"/>
    <property type="molecule type" value="Genomic_DNA"/>
</dbReference>
<organism evidence="1 2">
    <name type="scientific">Sphenostylis stenocarpa</name>
    <dbReference type="NCBI Taxonomy" id="92480"/>
    <lineage>
        <taxon>Eukaryota</taxon>
        <taxon>Viridiplantae</taxon>
        <taxon>Streptophyta</taxon>
        <taxon>Embryophyta</taxon>
        <taxon>Tracheophyta</taxon>
        <taxon>Spermatophyta</taxon>
        <taxon>Magnoliopsida</taxon>
        <taxon>eudicotyledons</taxon>
        <taxon>Gunneridae</taxon>
        <taxon>Pentapetalae</taxon>
        <taxon>rosids</taxon>
        <taxon>fabids</taxon>
        <taxon>Fabales</taxon>
        <taxon>Fabaceae</taxon>
        <taxon>Papilionoideae</taxon>
        <taxon>50 kb inversion clade</taxon>
        <taxon>NPAAA clade</taxon>
        <taxon>indigoferoid/millettioid clade</taxon>
        <taxon>Phaseoleae</taxon>
        <taxon>Sphenostylis</taxon>
    </lineage>
</organism>